<dbReference type="STRING" id="118168.MC7420_813"/>
<dbReference type="CDD" id="cd05483">
    <property type="entry name" value="retropepsin_like_bacteria"/>
    <property type="match status" value="1"/>
</dbReference>
<sequence>MWQSFWSRRVWIALFSTLTLLNSACSNSEADTVASPTPTQAASPVSTPSASPSPKPQAAKPQPPSPPQSDTYEEAIDVATSAVTISQSAVSREDWNLVANRWQEAIELLKAVPASSQHHSTAQQKLSQYQNLLADAKQRSTPPPPKPKQGDSSPQFFSIPIKGKVRGIPIIEVTFNGQREFDMLFDTGATNTLITQTIASSLNLKPVGFSQMSVADGAVVQMPVTILESIESDGRLKRDLEVAIAPPAMPVGLLGHDFFDGYDITIKDSVIEFRKRS</sequence>
<dbReference type="InterPro" id="IPR001969">
    <property type="entry name" value="Aspartic_peptidase_AS"/>
</dbReference>
<feature type="region of interest" description="Disordered" evidence="2">
    <location>
        <begin position="137"/>
        <end position="156"/>
    </location>
</feature>
<dbReference type="InterPro" id="IPR001995">
    <property type="entry name" value="Peptidase_A2_cat"/>
</dbReference>
<keyword evidence="6" id="KW-1185">Reference proteome</keyword>
<feature type="domain" description="Peptidase A2" evidence="4">
    <location>
        <begin position="181"/>
        <end position="258"/>
    </location>
</feature>
<evidence type="ECO:0000313" key="5">
    <source>
        <dbReference type="EMBL" id="EDX74939.1"/>
    </source>
</evidence>
<gene>
    <name evidence="5" type="ORF">MC7420_813</name>
</gene>
<dbReference type="Gene3D" id="2.40.70.10">
    <property type="entry name" value="Acid Proteases"/>
    <property type="match status" value="1"/>
</dbReference>
<dbReference type="Proteomes" id="UP000003835">
    <property type="component" value="Unassembled WGS sequence"/>
</dbReference>
<dbReference type="eggNOG" id="COG3577">
    <property type="taxonomic scope" value="Bacteria"/>
</dbReference>
<proteinExistence type="predicted"/>
<accession>B4VSU3</accession>
<dbReference type="EMBL" id="DS989851">
    <property type="protein sequence ID" value="EDX74939.1"/>
    <property type="molecule type" value="Genomic_DNA"/>
</dbReference>
<dbReference type="InterPro" id="IPR034122">
    <property type="entry name" value="Retropepsin-like_bacterial"/>
</dbReference>
<evidence type="ECO:0000256" key="2">
    <source>
        <dbReference type="SAM" id="MobiDB-lite"/>
    </source>
</evidence>
<dbReference type="PROSITE" id="PS50175">
    <property type="entry name" value="ASP_PROT_RETROV"/>
    <property type="match status" value="1"/>
</dbReference>
<dbReference type="InterPro" id="IPR021109">
    <property type="entry name" value="Peptidase_aspartic_dom_sf"/>
</dbReference>
<evidence type="ECO:0000259" key="4">
    <source>
        <dbReference type="PROSITE" id="PS50175"/>
    </source>
</evidence>
<dbReference type="GO" id="GO:0006508">
    <property type="term" value="P:proteolysis"/>
    <property type="evidence" value="ECO:0007669"/>
    <property type="project" value="InterPro"/>
</dbReference>
<name>B4VSU3_9CYAN</name>
<feature type="chain" id="PRO_5002827633" description="Peptidase A2 domain-containing protein" evidence="3">
    <location>
        <begin position="31"/>
        <end position="277"/>
    </location>
</feature>
<feature type="compositionally biased region" description="Low complexity" evidence="2">
    <location>
        <begin position="32"/>
        <end position="50"/>
    </location>
</feature>
<reference evidence="5 6" key="1">
    <citation type="submission" date="2008-07" db="EMBL/GenBank/DDBJ databases">
        <authorList>
            <person name="Tandeau de Marsac N."/>
            <person name="Ferriera S."/>
            <person name="Johnson J."/>
            <person name="Kravitz S."/>
            <person name="Beeson K."/>
            <person name="Sutton G."/>
            <person name="Rogers Y.-H."/>
            <person name="Friedman R."/>
            <person name="Frazier M."/>
            <person name="Venter J.C."/>
        </authorList>
    </citation>
    <scope>NUCLEOTIDE SEQUENCE [LARGE SCALE GENOMIC DNA]</scope>
    <source>
        <strain evidence="5 6">PCC 7420</strain>
    </source>
</reference>
<dbReference type="Pfam" id="PF13975">
    <property type="entry name" value="gag-asp_proteas"/>
    <property type="match status" value="1"/>
</dbReference>
<evidence type="ECO:0000256" key="3">
    <source>
        <dbReference type="SAM" id="SignalP"/>
    </source>
</evidence>
<feature type="signal peptide" evidence="3">
    <location>
        <begin position="1"/>
        <end position="30"/>
    </location>
</feature>
<keyword evidence="1" id="KW-0378">Hydrolase</keyword>
<dbReference type="AlphaFoldDB" id="B4VSU3"/>
<feature type="compositionally biased region" description="Pro residues" evidence="2">
    <location>
        <begin position="51"/>
        <end position="67"/>
    </location>
</feature>
<organism evidence="5 6">
    <name type="scientific">Coleofasciculus chthonoplastes PCC 7420</name>
    <dbReference type="NCBI Taxonomy" id="118168"/>
    <lineage>
        <taxon>Bacteria</taxon>
        <taxon>Bacillati</taxon>
        <taxon>Cyanobacteriota</taxon>
        <taxon>Cyanophyceae</taxon>
        <taxon>Coleofasciculales</taxon>
        <taxon>Coleofasciculaceae</taxon>
        <taxon>Coleofasciculus</taxon>
    </lineage>
</organism>
<evidence type="ECO:0000256" key="1">
    <source>
        <dbReference type="ARBA" id="ARBA00022801"/>
    </source>
</evidence>
<dbReference type="SUPFAM" id="SSF50630">
    <property type="entry name" value="Acid proteases"/>
    <property type="match status" value="1"/>
</dbReference>
<evidence type="ECO:0000313" key="6">
    <source>
        <dbReference type="Proteomes" id="UP000003835"/>
    </source>
</evidence>
<feature type="region of interest" description="Disordered" evidence="2">
    <location>
        <begin position="29"/>
        <end position="72"/>
    </location>
</feature>
<dbReference type="HOGENOM" id="CLU_068403_0_0_3"/>
<dbReference type="GO" id="GO:0004190">
    <property type="term" value="F:aspartic-type endopeptidase activity"/>
    <property type="evidence" value="ECO:0007669"/>
    <property type="project" value="InterPro"/>
</dbReference>
<dbReference type="PROSITE" id="PS00141">
    <property type="entry name" value="ASP_PROTEASE"/>
    <property type="match status" value="1"/>
</dbReference>
<keyword evidence="3" id="KW-0732">Signal</keyword>
<protein>
    <recommendedName>
        <fullName evidence="4">Peptidase A2 domain-containing protein</fullName>
    </recommendedName>
</protein>